<dbReference type="AlphaFoldDB" id="A0ABD2S504"/>
<dbReference type="Proteomes" id="UP001627284">
    <property type="component" value="Unassembled WGS sequence"/>
</dbReference>
<organism evidence="3 4">
    <name type="scientific">Solanum stoloniferum</name>
    <dbReference type="NCBI Taxonomy" id="62892"/>
    <lineage>
        <taxon>Eukaryota</taxon>
        <taxon>Viridiplantae</taxon>
        <taxon>Streptophyta</taxon>
        <taxon>Embryophyta</taxon>
        <taxon>Tracheophyta</taxon>
        <taxon>Spermatophyta</taxon>
        <taxon>Magnoliopsida</taxon>
        <taxon>eudicotyledons</taxon>
        <taxon>Gunneridae</taxon>
        <taxon>Pentapetalae</taxon>
        <taxon>asterids</taxon>
        <taxon>lamiids</taxon>
        <taxon>Solanales</taxon>
        <taxon>Solanaceae</taxon>
        <taxon>Solanoideae</taxon>
        <taxon>Solaneae</taxon>
        <taxon>Solanum</taxon>
    </lineage>
</organism>
<evidence type="ECO:0000256" key="2">
    <source>
        <dbReference type="SAM" id="Phobius"/>
    </source>
</evidence>
<evidence type="ECO:0000313" key="4">
    <source>
        <dbReference type="Proteomes" id="UP001627284"/>
    </source>
</evidence>
<proteinExistence type="predicted"/>
<keyword evidence="2" id="KW-0812">Transmembrane</keyword>
<reference evidence="3 4" key="1">
    <citation type="submission" date="2024-05" db="EMBL/GenBank/DDBJ databases">
        <title>De novo assembly of an allotetraploid wild potato.</title>
        <authorList>
            <person name="Hosaka A.J."/>
        </authorList>
    </citation>
    <scope>NUCLEOTIDE SEQUENCE [LARGE SCALE GENOMIC DNA]</scope>
    <source>
        <tissue evidence="3">Young leaves</tissue>
    </source>
</reference>
<accession>A0ABD2S504</accession>
<feature type="region of interest" description="Disordered" evidence="1">
    <location>
        <begin position="142"/>
        <end position="165"/>
    </location>
</feature>
<sequence length="165" mass="18409">MALLLVCSGGGALFFAGNEILLFVSDRRRGGVLRLFVLGFLGSCLAVVFGLFRCCFWIVFVLLVRWDYWVDLGSGLTGKRVVLGGSLVGFGCGFTTRFWGGEGGVCWLFAGERRGVWVCFWLGFWWWEELFVASFWSDETTGERDCDQGGERRPFLGGENGRGKN</sequence>
<evidence type="ECO:0000256" key="1">
    <source>
        <dbReference type="SAM" id="MobiDB-lite"/>
    </source>
</evidence>
<keyword evidence="2" id="KW-0472">Membrane</keyword>
<evidence type="ECO:0008006" key="5">
    <source>
        <dbReference type="Google" id="ProtNLM"/>
    </source>
</evidence>
<keyword evidence="4" id="KW-1185">Reference proteome</keyword>
<protein>
    <recommendedName>
        <fullName evidence="5">Transmembrane protein</fullName>
    </recommendedName>
</protein>
<dbReference type="EMBL" id="JBJKTR010000016">
    <property type="protein sequence ID" value="KAL3338985.1"/>
    <property type="molecule type" value="Genomic_DNA"/>
</dbReference>
<keyword evidence="2" id="KW-1133">Transmembrane helix</keyword>
<feature type="transmembrane region" description="Helical" evidence="2">
    <location>
        <begin position="40"/>
        <end position="64"/>
    </location>
</feature>
<name>A0ABD2S504_9SOLN</name>
<feature type="compositionally biased region" description="Basic and acidic residues" evidence="1">
    <location>
        <begin position="142"/>
        <end position="154"/>
    </location>
</feature>
<evidence type="ECO:0000313" key="3">
    <source>
        <dbReference type="EMBL" id="KAL3338985.1"/>
    </source>
</evidence>
<comment type="caution">
    <text evidence="3">The sequence shown here is derived from an EMBL/GenBank/DDBJ whole genome shotgun (WGS) entry which is preliminary data.</text>
</comment>
<gene>
    <name evidence="3" type="ORF">AABB24_027874</name>
</gene>